<evidence type="ECO:0000256" key="1">
    <source>
        <dbReference type="SAM" id="MobiDB-lite"/>
    </source>
</evidence>
<reference evidence="3" key="2">
    <citation type="submission" date="2020-11" db="EMBL/GenBank/DDBJ databases">
        <authorList>
            <person name="McCartney M.A."/>
            <person name="Auch B."/>
            <person name="Kono T."/>
            <person name="Mallez S."/>
            <person name="Becker A."/>
            <person name="Gohl D.M."/>
            <person name="Silverstein K.A.T."/>
            <person name="Koren S."/>
            <person name="Bechman K.B."/>
            <person name="Herman A."/>
            <person name="Abrahante J.E."/>
            <person name="Garbe J."/>
        </authorList>
    </citation>
    <scope>NUCLEOTIDE SEQUENCE</scope>
    <source>
        <strain evidence="3">Duluth1</strain>
        <tissue evidence="3">Whole animal</tissue>
    </source>
</reference>
<sequence length="93" mass="10470">MLPEKGRCIQSQSSESIIHHSGPDGSPSHTFSKGKRNGDTYYSCDYAGHSHGYSRHTATTERRSSMDTYKNTKLGVSNMKNTPEHSSYWKEKT</sequence>
<comment type="caution">
    <text evidence="3">The sequence shown here is derived from an EMBL/GenBank/DDBJ whole genome shotgun (WGS) entry which is preliminary data.</text>
</comment>
<keyword evidence="4" id="KW-1185">Reference proteome</keyword>
<accession>A0A9D4CIB0</accession>
<name>A0A9D4CIB0_DREPO</name>
<reference evidence="3" key="1">
    <citation type="journal article" date="2019" name="bioRxiv">
        <title>The Genome of the Zebra Mussel, Dreissena polymorpha: A Resource for Invasive Species Research.</title>
        <authorList>
            <person name="McCartney M.A."/>
            <person name="Auch B."/>
            <person name="Kono T."/>
            <person name="Mallez S."/>
            <person name="Zhang Y."/>
            <person name="Obille A."/>
            <person name="Becker A."/>
            <person name="Abrahante J.E."/>
            <person name="Garbe J."/>
            <person name="Badalamenti J.P."/>
            <person name="Herman A."/>
            <person name="Mangelson H."/>
            <person name="Liachko I."/>
            <person name="Sullivan S."/>
            <person name="Sone E.D."/>
            <person name="Koren S."/>
            <person name="Silverstein K.A.T."/>
            <person name="Beckman K.B."/>
            <person name="Gohl D.M."/>
        </authorList>
    </citation>
    <scope>NUCLEOTIDE SEQUENCE</scope>
    <source>
        <strain evidence="3">Duluth1</strain>
        <tissue evidence="3">Whole animal</tissue>
    </source>
</reference>
<evidence type="ECO:0000313" key="2">
    <source>
        <dbReference type="EMBL" id="KAH3725189.1"/>
    </source>
</evidence>
<dbReference type="Proteomes" id="UP000828390">
    <property type="component" value="Unassembled WGS sequence"/>
</dbReference>
<proteinExistence type="predicted"/>
<dbReference type="EMBL" id="JAIWYP010000012">
    <property type="protein sequence ID" value="KAH3725206.1"/>
    <property type="molecule type" value="Genomic_DNA"/>
</dbReference>
<feature type="region of interest" description="Disordered" evidence="1">
    <location>
        <begin position="1"/>
        <end position="34"/>
    </location>
</feature>
<dbReference type="EMBL" id="JAIWYP010000012">
    <property type="protein sequence ID" value="KAH3725189.1"/>
    <property type="molecule type" value="Genomic_DNA"/>
</dbReference>
<protein>
    <submittedName>
        <fullName evidence="3">Uncharacterized protein</fullName>
    </submittedName>
</protein>
<dbReference type="AlphaFoldDB" id="A0A9D4CIB0"/>
<gene>
    <name evidence="2" type="ORF">DPMN_051024</name>
    <name evidence="3" type="ORF">DPMN_051041</name>
</gene>
<feature type="region of interest" description="Disordered" evidence="1">
    <location>
        <begin position="52"/>
        <end position="93"/>
    </location>
</feature>
<evidence type="ECO:0000313" key="3">
    <source>
        <dbReference type="EMBL" id="KAH3725206.1"/>
    </source>
</evidence>
<evidence type="ECO:0000313" key="4">
    <source>
        <dbReference type="Proteomes" id="UP000828390"/>
    </source>
</evidence>
<feature type="compositionally biased region" description="Polar residues" evidence="1">
    <location>
        <begin position="66"/>
        <end position="85"/>
    </location>
</feature>
<organism evidence="3 4">
    <name type="scientific">Dreissena polymorpha</name>
    <name type="common">Zebra mussel</name>
    <name type="synonym">Mytilus polymorpha</name>
    <dbReference type="NCBI Taxonomy" id="45954"/>
    <lineage>
        <taxon>Eukaryota</taxon>
        <taxon>Metazoa</taxon>
        <taxon>Spiralia</taxon>
        <taxon>Lophotrochozoa</taxon>
        <taxon>Mollusca</taxon>
        <taxon>Bivalvia</taxon>
        <taxon>Autobranchia</taxon>
        <taxon>Heteroconchia</taxon>
        <taxon>Euheterodonta</taxon>
        <taxon>Imparidentia</taxon>
        <taxon>Neoheterodontei</taxon>
        <taxon>Myida</taxon>
        <taxon>Dreissenoidea</taxon>
        <taxon>Dreissenidae</taxon>
        <taxon>Dreissena</taxon>
    </lineage>
</organism>